<name>W9S4W2_9ROSA</name>
<accession>W9S4W2</accession>
<sequence>MEISQSHQHSQGYKIIASRNPQPVDYHMKHCNIEFSSDRGLLGLLNKSGKETNSCGFGLRATMAAIHKSSW</sequence>
<organism evidence="1 2">
    <name type="scientific">Morus notabilis</name>
    <dbReference type="NCBI Taxonomy" id="981085"/>
    <lineage>
        <taxon>Eukaryota</taxon>
        <taxon>Viridiplantae</taxon>
        <taxon>Streptophyta</taxon>
        <taxon>Embryophyta</taxon>
        <taxon>Tracheophyta</taxon>
        <taxon>Spermatophyta</taxon>
        <taxon>Magnoliopsida</taxon>
        <taxon>eudicotyledons</taxon>
        <taxon>Gunneridae</taxon>
        <taxon>Pentapetalae</taxon>
        <taxon>rosids</taxon>
        <taxon>fabids</taxon>
        <taxon>Rosales</taxon>
        <taxon>Moraceae</taxon>
        <taxon>Moreae</taxon>
        <taxon>Morus</taxon>
    </lineage>
</organism>
<gene>
    <name evidence="1" type="ORF">L484_019465</name>
</gene>
<dbReference type="AlphaFoldDB" id="W9S4W2"/>
<proteinExistence type="predicted"/>
<evidence type="ECO:0000313" key="2">
    <source>
        <dbReference type="Proteomes" id="UP000030645"/>
    </source>
</evidence>
<dbReference type="Proteomes" id="UP000030645">
    <property type="component" value="Unassembled WGS sequence"/>
</dbReference>
<reference evidence="2" key="1">
    <citation type="submission" date="2013-01" db="EMBL/GenBank/DDBJ databases">
        <title>Draft Genome Sequence of a Mulberry Tree, Morus notabilis C.K. Schneid.</title>
        <authorList>
            <person name="He N."/>
            <person name="Zhao S."/>
        </authorList>
    </citation>
    <scope>NUCLEOTIDE SEQUENCE</scope>
</reference>
<dbReference type="EMBL" id="KE346086">
    <property type="protein sequence ID" value="EXC25831.1"/>
    <property type="molecule type" value="Genomic_DNA"/>
</dbReference>
<keyword evidence="2" id="KW-1185">Reference proteome</keyword>
<protein>
    <submittedName>
        <fullName evidence="1">Uncharacterized protein</fullName>
    </submittedName>
</protein>
<evidence type="ECO:0000313" key="1">
    <source>
        <dbReference type="EMBL" id="EXC25831.1"/>
    </source>
</evidence>